<comment type="caution">
    <text evidence="7">The sequence shown here is derived from an EMBL/GenBank/DDBJ whole genome shotgun (WGS) entry which is preliminary data.</text>
</comment>
<feature type="compositionally biased region" description="Basic residues" evidence="5">
    <location>
        <begin position="73"/>
        <end position="82"/>
    </location>
</feature>
<dbReference type="GO" id="GO:0004563">
    <property type="term" value="F:beta-N-acetylhexosaminidase activity"/>
    <property type="evidence" value="ECO:0007669"/>
    <property type="project" value="UniProtKB-EC"/>
</dbReference>
<comment type="similarity">
    <text evidence="2">Belongs to the glycosyl hydrolase 20 family.</text>
</comment>
<evidence type="ECO:0000259" key="6">
    <source>
        <dbReference type="Pfam" id="PF00728"/>
    </source>
</evidence>
<sequence>MVEIGFQNGVRVLPKINMSGHTGSWAEAYPQIVTCANMFWQPAGTVWEERLLSEPGTGQLNPRKPKNYEVTRSLKRHGTSLP</sequence>
<evidence type="ECO:0000313" key="7">
    <source>
        <dbReference type="EMBL" id="KAI3924319.1"/>
    </source>
</evidence>
<feature type="region of interest" description="Disordered" evidence="5">
    <location>
        <begin position="54"/>
        <end position="82"/>
    </location>
</feature>
<name>A0AAD4SW94_9MAGN</name>
<dbReference type="Pfam" id="PF00728">
    <property type="entry name" value="Glyco_hydro_20"/>
    <property type="match status" value="1"/>
</dbReference>
<evidence type="ECO:0000313" key="8">
    <source>
        <dbReference type="Proteomes" id="UP001202328"/>
    </source>
</evidence>
<reference evidence="7" key="1">
    <citation type="submission" date="2022-04" db="EMBL/GenBank/DDBJ databases">
        <title>A functionally conserved STORR gene fusion in Papaver species that diverged 16.8 million years ago.</title>
        <authorList>
            <person name="Catania T."/>
        </authorList>
    </citation>
    <scope>NUCLEOTIDE SEQUENCE</scope>
    <source>
        <strain evidence="7">S-188037</strain>
    </source>
</reference>
<evidence type="ECO:0000256" key="4">
    <source>
        <dbReference type="ARBA" id="ARBA00022801"/>
    </source>
</evidence>
<dbReference type="InterPro" id="IPR017853">
    <property type="entry name" value="GH"/>
</dbReference>
<gene>
    <name evidence="7" type="ORF">MKW98_032520</name>
</gene>
<keyword evidence="4" id="KW-0378">Hydrolase</keyword>
<organism evidence="7 8">
    <name type="scientific">Papaver atlanticum</name>
    <dbReference type="NCBI Taxonomy" id="357466"/>
    <lineage>
        <taxon>Eukaryota</taxon>
        <taxon>Viridiplantae</taxon>
        <taxon>Streptophyta</taxon>
        <taxon>Embryophyta</taxon>
        <taxon>Tracheophyta</taxon>
        <taxon>Spermatophyta</taxon>
        <taxon>Magnoliopsida</taxon>
        <taxon>Ranunculales</taxon>
        <taxon>Papaveraceae</taxon>
        <taxon>Papaveroideae</taxon>
        <taxon>Papaver</taxon>
    </lineage>
</organism>
<dbReference type="SUPFAM" id="SSF51445">
    <property type="entry name" value="(Trans)glycosidases"/>
    <property type="match status" value="1"/>
</dbReference>
<dbReference type="AlphaFoldDB" id="A0AAD4SW94"/>
<dbReference type="Gene3D" id="3.20.20.80">
    <property type="entry name" value="Glycosidases"/>
    <property type="match status" value="1"/>
</dbReference>
<dbReference type="EC" id="3.2.1.52" evidence="3"/>
<proteinExistence type="inferred from homology"/>
<accession>A0AAD4SW94</accession>
<comment type="catalytic activity">
    <reaction evidence="1">
        <text>Hydrolysis of terminal non-reducing N-acetyl-D-hexosamine residues in N-acetyl-beta-D-hexosaminides.</text>
        <dbReference type="EC" id="3.2.1.52"/>
    </reaction>
</comment>
<feature type="domain" description="Glycoside hydrolase family 20 catalytic" evidence="6">
    <location>
        <begin position="2"/>
        <end position="74"/>
    </location>
</feature>
<dbReference type="EMBL" id="JAJJMB010008334">
    <property type="protein sequence ID" value="KAI3924319.1"/>
    <property type="molecule type" value="Genomic_DNA"/>
</dbReference>
<evidence type="ECO:0000256" key="1">
    <source>
        <dbReference type="ARBA" id="ARBA00001231"/>
    </source>
</evidence>
<dbReference type="GO" id="GO:0005975">
    <property type="term" value="P:carbohydrate metabolic process"/>
    <property type="evidence" value="ECO:0007669"/>
    <property type="project" value="InterPro"/>
</dbReference>
<dbReference type="Proteomes" id="UP001202328">
    <property type="component" value="Unassembled WGS sequence"/>
</dbReference>
<dbReference type="InterPro" id="IPR015883">
    <property type="entry name" value="Glyco_hydro_20_cat"/>
</dbReference>
<evidence type="ECO:0000256" key="2">
    <source>
        <dbReference type="ARBA" id="ARBA00006285"/>
    </source>
</evidence>
<protein>
    <recommendedName>
        <fullName evidence="3">beta-N-acetylhexosaminidase</fullName>
        <ecNumber evidence="3">3.2.1.52</ecNumber>
    </recommendedName>
</protein>
<keyword evidence="8" id="KW-1185">Reference proteome</keyword>
<evidence type="ECO:0000256" key="3">
    <source>
        <dbReference type="ARBA" id="ARBA00012663"/>
    </source>
</evidence>
<evidence type="ECO:0000256" key="5">
    <source>
        <dbReference type="SAM" id="MobiDB-lite"/>
    </source>
</evidence>